<dbReference type="EMBL" id="BMQB01000001">
    <property type="protein sequence ID" value="GGJ77349.1"/>
    <property type="molecule type" value="Genomic_DNA"/>
</dbReference>
<accession>A0A8J3B066</accession>
<dbReference type="InterPro" id="IPR008136">
    <property type="entry name" value="CinA_C"/>
</dbReference>
<evidence type="ECO:0000313" key="3">
    <source>
        <dbReference type="Proteomes" id="UP000649739"/>
    </source>
</evidence>
<dbReference type="InterPro" id="IPR036653">
    <property type="entry name" value="CinA-like_C"/>
</dbReference>
<evidence type="ECO:0000259" key="1">
    <source>
        <dbReference type="Pfam" id="PF02464"/>
    </source>
</evidence>
<dbReference type="Pfam" id="PF02464">
    <property type="entry name" value="CinA"/>
    <property type="match status" value="1"/>
</dbReference>
<dbReference type="AlphaFoldDB" id="A0A8J3B066"/>
<dbReference type="Proteomes" id="UP000649739">
    <property type="component" value="Unassembled WGS sequence"/>
</dbReference>
<reference evidence="2" key="1">
    <citation type="journal article" date="2014" name="Int. J. Syst. Evol. Microbiol.">
        <title>Complete genome sequence of Corynebacterium casei LMG S-19264T (=DSM 44701T), isolated from a smear-ripened cheese.</title>
        <authorList>
            <consortium name="US DOE Joint Genome Institute (JGI-PGF)"/>
            <person name="Walter F."/>
            <person name="Albersmeier A."/>
            <person name="Kalinowski J."/>
            <person name="Ruckert C."/>
        </authorList>
    </citation>
    <scope>NUCLEOTIDE SEQUENCE</scope>
    <source>
        <strain evidence="2">JCM 3090</strain>
    </source>
</reference>
<sequence length="166" mass="16159">MTVPPGTSGGGAADLVAALARGGRTVAVAESLTGGLLAAAFVAVPGASAVLRGGILAYATDLKADLLGVPADLLAARGPVDADVAAAMAAGARRRCGADWGVATTGVAGPGPQDGVPAGRAFVAVAGSTGTRTRRFDLPGDRAEVRNATVREALVLLRESLAAPPP</sequence>
<keyword evidence="3" id="KW-1185">Reference proteome</keyword>
<comment type="caution">
    <text evidence="2">The sequence shown here is derived from an EMBL/GenBank/DDBJ whole genome shotgun (WGS) entry which is preliminary data.</text>
</comment>
<evidence type="ECO:0000313" key="2">
    <source>
        <dbReference type="EMBL" id="GGJ77349.1"/>
    </source>
</evidence>
<dbReference type="RefSeq" id="WP_189168268.1">
    <property type="nucleotide sequence ID" value="NZ_BMQB01000001.1"/>
</dbReference>
<proteinExistence type="predicted"/>
<reference evidence="2" key="2">
    <citation type="submission" date="2020-09" db="EMBL/GenBank/DDBJ databases">
        <authorList>
            <person name="Sun Q."/>
            <person name="Ohkuma M."/>
        </authorList>
    </citation>
    <scope>NUCLEOTIDE SEQUENCE</scope>
    <source>
        <strain evidence="2">JCM 3090</strain>
    </source>
</reference>
<name>A0A8J3B066_9ACTN</name>
<organism evidence="2 3">
    <name type="scientific">Pilimelia anulata</name>
    <dbReference type="NCBI Taxonomy" id="53371"/>
    <lineage>
        <taxon>Bacteria</taxon>
        <taxon>Bacillati</taxon>
        <taxon>Actinomycetota</taxon>
        <taxon>Actinomycetes</taxon>
        <taxon>Micromonosporales</taxon>
        <taxon>Micromonosporaceae</taxon>
        <taxon>Pilimelia</taxon>
    </lineage>
</organism>
<dbReference type="Gene3D" id="3.90.950.20">
    <property type="entry name" value="CinA-like"/>
    <property type="match status" value="1"/>
</dbReference>
<protein>
    <submittedName>
        <fullName evidence="2">Competence damage-inducible protein A</fullName>
    </submittedName>
</protein>
<gene>
    <name evidence="2" type="ORF">GCM10010123_04160</name>
</gene>
<feature type="domain" description="CinA C-terminal" evidence="1">
    <location>
        <begin position="13"/>
        <end position="160"/>
    </location>
</feature>
<dbReference type="NCBIfam" id="TIGR00199">
    <property type="entry name" value="PncC_domain"/>
    <property type="match status" value="1"/>
</dbReference>
<dbReference type="SUPFAM" id="SSF142433">
    <property type="entry name" value="CinA-like"/>
    <property type="match status" value="1"/>
</dbReference>